<accession>A0ABR5FCS9</accession>
<dbReference type="Gene3D" id="1.10.357.10">
    <property type="entry name" value="Tetracycline Repressor, domain 2"/>
    <property type="match status" value="1"/>
</dbReference>
<protein>
    <recommendedName>
        <fullName evidence="3">HTH tetR-type domain-containing protein</fullName>
    </recommendedName>
</protein>
<evidence type="ECO:0000313" key="5">
    <source>
        <dbReference type="Proteomes" id="UP000036464"/>
    </source>
</evidence>
<dbReference type="InterPro" id="IPR001647">
    <property type="entry name" value="HTH_TetR"/>
</dbReference>
<name>A0ABR5FCS9_9MYCO</name>
<dbReference type="PRINTS" id="PR00455">
    <property type="entry name" value="HTHTETR"/>
</dbReference>
<evidence type="ECO:0000313" key="4">
    <source>
        <dbReference type="EMBL" id="KLO27425.1"/>
    </source>
</evidence>
<evidence type="ECO:0000259" key="3">
    <source>
        <dbReference type="PROSITE" id="PS50977"/>
    </source>
</evidence>
<feature type="DNA-binding region" description="H-T-H motif" evidence="2">
    <location>
        <begin position="30"/>
        <end position="49"/>
    </location>
</feature>
<organism evidence="4 5">
    <name type="scientific">Mycolicibacter heraklionensis</name>
    <dbReference type="NCBI Taxonomy" id="512402"/>
    <lineage>
        <taxon>Bacteria</taxon>
        <taxon>Bacillati</taxon>
        <taxon>Actinomycetota</taxon>
        <taxon>Actinomycetes</taxon>
        <taxon>Mycobacteriales</taxon>
        <taxon>Mycobacteriaceae</taxon>
        <taxon>Mycolicibacter</taxon>
    </lineage>
</organism>
<dbReference type="InterPro" id="IPR009057">
    <property type="entry name" value="Homeodomain-like_sf"/>
</dbReference>
<dbReference type="Pfam" id="PF00440">
    <property type="entry name" value="TetR_N"/>
    <property type="match status" value="1"/>
</dbReference>
<dbReference type="PANTHER" id="PTHR30055">
    <property type="entry name" value="HTH-TYPE TRANSCRIPTIONAL REGULATOR RUTR"/>
    <property type="match status" value="1"/>
</dbReference>
<dbReference type="InterPro" id="IPR050109">
    <property type="entry name" value="HTH-type_TetR-like_transc_reg"/>
</dbReference>
<gene>
    <name evidence="4" type="ORF">ABW16_15970</name>
</gene>
<evidence type="ECO:0000256" key="1">
    <source>
        <dbReference type="ARBA" id="ARBA00023125"/>
    </source>
</evidence>
<reference evidence="4 5" key="1">
    <citation type="submission" date="2015-05" db="EMBL/GenBank/DDBJ databases">
        <title>Genome sequence of Mycobacterium heraklionense Davo strain.</title>
        <authorList>
            <person name="Greninger A.L."/>
            <person name="Cunningham G."/>
            <person name="Miller S."/>
        </authorList>
    </citation>
    <scope>NUCLEOTIDE SEQUENCE [LARGE SCALE GENOMIC DNA]</scope>
    <source>
        <strain evidence="4 5">Davo</strain>
    </source>
</reference>
<keyword evidence="1 2" id="KW-0238">DNA-binding</keyword>
<dbReference type="Proteomes" id="UP000036464">
    <property type="component" value="Unassembled WGS sequence"/>
</dbReference>
<sequence>MPNGSTDELGERILQAALTCFQEVGVRRTSIDDIARAARVGRITVFRRFESKERLAHLVLLRVLEQTAEKVRLAFIGTQDLESRLTEAIFTSVKEIRDHPLFVKLMKTEPDLFVGTVTTEEMSAIALMRNSVTGWLGSSGGGPLSDEDAAMVAESTVRLGVSLILAPGGPIPLHDDGGMRAFIARYLVPGIARLATGPCD</sequence>
<evidence type="ECO:0000256" key="2">
    <source>
        <dbReference type="PROSITE-ProRule" id="PRU00335"/>
    </source>
</evidence>
<feature type="domain" description="HTH tetR-type" evidence="3">
    <location>
        <begin position="7"/>
        <end position="67"/>
    </location>
</feature>
<dbReference type="EMBL" id="LDPO01000014">
    <property type="protein sequence ID" value="KLO27425.1"/>
    <property type="molecule type" value="Genomic_DNA"/>
</dbReference>
<proteinExistence type="predicted"/>
<dbReference type="RefSeq" id="WP_047320181.1">
    <property type="nucleotide sequence ID" value="NZ_LDPO01000014.1"/>
</dbReference>
<dbReference type="PROSITE" id="PS50977">
    <property type="entry name" value="HTH_TETR_2"/>
    <property type="match status" value="1"/>
</dbReference>
<comment type="caution">
    <text evidence="4">The sequence shown here is derived from an EMBL/GenBank/DDBJ whole genome shotgun (WGS) entry which is preliminary data.</text>
</comment>
<dbReference type="SUPFAM" id="SSF46689">
    <property type="entry name" value="Homeodomain-like"/>
    <property type="match status" value="1"/>
</dbReference>
<keyword evidence="5" id="KW-1185">Reference proteome</keyword>